<name>A0A5B7F6N2_PORTR</name>
<comment type="caution">
    <text evidence="1">The sequence shown here is derived from an EMBL/GenBank/DDBJ whole genome shotgun (WGS) entry which is preliminary data.</text>
</comment>
<keyword evidence="2" id="KW-1185">Reference proteome</keyword>
<evidence type="ECO:0000313" key="2">
    <source>
        <dbReference type="Proteomes" id="UP000324222"/>
    </source>
</evidence>
<dbReference type="Proteomes" id="UP000324222">
    <property type="component" value="Unassembled WGS sequence"/>
</dbReference>
<accession>A0A5B7F6N2</accession>
<proteinExistence type="predicted"/>
<reference evidence="1 2" key="1">
    <citation type="submission" date="2019-05" db="EMBL/GenBank/DDBJ databases">
        <title>Another draft genome of Portunus trituberculatus and its Hox gene families provides insights of decapod evolution.</title>
        <authorList>
            <person name="Jeong J.-H."/>
            <person name="Song I."/>
            <person name="Kim S."/>
            <person name="Choi T."/>
            <person name="Kim D."/>
            <person name="Ryu S."/>
            <person name="Kim W."/>
        </authorList>
    </citation>
    <scope>NUCLEOTIDE SEQUENCE [LARGE SCALE GENOMIC DNA]</scope>
    <source>
        <tissue evidence="1">Muscle</tissue>
    </source>
</reference>
<dbReference type="EMBL" id="VSRR010005311">
    <property type="protein sequence ID" value="MPC42102.1"/>
    <property type="molecule type" value="Genomic_DNA"/>
</dbReference>
<sequence length="89" mass="9643">MTKKSTEKKKKKKETGSFALTIGMCHVSTLAPSCTLSTNRHTTLAPSCILSTNHCTFSTNHHHTPDPLVLRPALPCLALPSAFPTETIL</sequence>
<dbReference type="AlphaFoldDB" id="A0A5B7F6N2"/>
<gene>
    <name evidence="1" type="ORF">E2C01_035717</name>
</gene>
<evidence type="ECO:0000313" key="1">
    <source>
        <dbReference type="EMBL" id="MPC42102.1"/>
    </source>
</evidence>
<protein>
    <submittedName>
        <fullName evidence="1">Uncharacterized protein</fullName>
    </submittedName>
</protein>
<organism evidence="1 2">
    <name type="scientific">Portunus trituberculatus</name>
    <name type="common">Swimming crab</name>
    <name type="synonym">Neptunus trituberculatus</name>
    <dbReference type="NCBI Taxonomy" id="210409"/>
    <lineage>
        <taxon>Eukaryota</taxon>
        <taxon>Metazoa</taxon>
        <taxon>Ecdysozoa</taxon>
        <taxon>Arthropoda</taxon>
        <taxon>Crustacea</taxon>
        <taxon>Multicrustacea</taxon>
        <taxon>Malacostraca</taxon>
        <taxon>Eumalacostraca</taxon>
        <taxon>Eucarida</taxon>
        <taxon>Decapoda</taxon>
        <taxon>Pleocyemata</taxon>
        <taxon>Brachyura</taxon>
        <taxon>Eubrachyura</taxon>
        <taxon>Portunoidea</taxon>
        <taxon>Portunidae</taxon>
        <taxon>Portuninae</taxon>
        <taxon>Portunus</taxon>
    </lineage>
</organism>